<evidence type="ECO:0000313" key="1">
    <source>
        <dbReference type="EMBL" id="AIG71984.1"/>
    </source>
</evidence>
<dbReference type="KEGG" id="vg:20041372"/>
<reference evidence="1 2" key="1">
    <citation type="journal article" date="2014" name="Emerg. Infect. Dis.">
        <title>New viruses in idiopathic human diarrhea cases, the Netherlands.</title>
        <authorList>
            <person name="Smits S.L."/>
            <person name="Schapendonk C.M."/>
            <person name="van Beek J."/>
            <person name="Vennema H."/>
            <person name="Schurch A.C."/>
            <person name="Schipper D."/>
            <person name="Bodewes R."/>
            <person name="Haagmans B.L."/>
            <person name="Osterhaus A.D."/>
            <person name="Koopmans M.P."/>
        </authorList>
    </citation>
    <scope>NUCLEOTIDE SEQUENCE [LARGE SCALE GENOMIC DNA]</scope>
    <source>
        <strain evidence="1">VS6600022</strain>
    </source>
</reference>
<evidence type="ECO:0000313" key="2">
    <source>
        <dbReference type="Proteomes" id="UP000125118"/>
    </source>
</evidence>
<sequence length="315" mass="36382">MIQNTHSALTTTTNTIQIILMILKYISMSRAPRYSHRTIISQLTTMPPIQSIITTIRATRFSNIRRIHNPIKTKTIHRTGSRTNNHTITILIGSTSPTRQMRPFQIQIVIPLTLRKLRDSKGTRHKSNTIQLVQLPHCLTTNNILHTHIRYANRHIRQHPRLRSTIRAHTNLPNQYILRIRRPRANKLRISRNIHNTSRQRIYIPRIKSPRRGPHIRAQHGLRKRNKRTIHQLTLTSSTYRHTSSASFPAVTSTNLASVQRLRQANFPIHTPTTPTTTFTITPSNHSIKKYGWPLTTMQLIKSGLVLPLRSEGVI</sequence>
<organism evidence="1 2">
    <name type="scientific">Human circovirus VS6600022</name>
    <dbReference type="NCBI Taxonomy" id="1525173"/>
    <lineage>
        <taxon>Viruses</taxon>
        <taxon>Monodnaviria</taxon>
        <taxon>Shotokuvirae</taxon>
        <taxon>Cressdnaviricota</taxon>
        <taxon>Arfiviricetes</taxon>
        <taxon>Ringavirales</taxon>
        <taxon>Pecoviridae</taxon>
        <taxon>Amaruvirus</taxon>
        <taxon>Amaruvirus aka</taxon>
    </lineage>
</organism>
<accession>A0A0A0Q886</accession>
<name>A0A0A0Q886_9VIRU</name>
<dbReference type="EMBL" id="KJ206566">
    <property type="protein sequence ID" value="AIG71984.1"/>
    <property type="molecule type" value="Genomic_DNA"/>
</dbReference>
<keyword evidence="2" id="KW-1185">Reference proteome</keyword>
<proteinExistence type="predicted"/>
<dbReference type="Proteomes" id="UP000125118">
    <property type="component" value="Genome"/>
</dbReference>
<dbReference type="GeneID" id="20041372"/>
<protein>
    <submittedName>
        <fullName evidence="1">Uncharacterized protein</fullName>
    </submittedName>
</protein>
<dbReference type="RefSeq" id="YP_009051963.1">
    <property type="nucleotide sequence ID" value="NC_024694.1"/>
</dbReference>